<dbReference type="RefSeq" id="XP_003110315.2">
    <property type="nucleotide sequence ID" value="XM_003110267.2"/>
</dbReference>
<sequence>MWSRVLFVFLSVVAALTEAGATCDLTVQPATWARVMARNVFFNAWEPDSYFNLPGFCVNNDMMSHSLNYSSHVNLADPSVQVKQDVATNTNFTDSLINCGQNNSRVQWCQSHCSNKQLENLIVSTAVINGSLPLATAKQVYSTLGSPNDTTIASIQVDLYAQNLRIDYDYYDDINFCSVYVKVKNPTMFPYALFVTVQKVLGL</sequence>
<evidence type="ECO:0000256" key="1">
    <source>
        <dbReference type="SAM" id="SignalP"/>
    </source>
</evidence>
<reference evidence="2 3" key="1">
    <citation type="submission" date="2019-12" db="EMBL/GenBank/DDBJ databases">
        <title>Chromosome-level assembly of the Caenorhabditis remanei genome.</title>
        <authorList>
            <person name="Teterina A.A."/>
            <person name="Willis J.H."/>
            <person name="Phillips P.C."/>
        </authorList>
    </citation>
    <scope>NUCLEOTIDE SEQUENCE [LARGE SCALE GENOMIC DNA]</scope>
    <source>
        <strain evidence="2 3">PX506</strain>
        <tissue evidence="2">Whole organism</tissue>
    </source>
</reference>
<dbReference type="GeneID" id="9824132"/>
<evidence type="ECO:0000313" key="3">
    <source>
        <dbReference type="Proteomes" id="UP000483820"/>
    </source>
</evidence>
<dbReference type="CTD" id="9824132"/>
<dbReference type="EMBL" id="WUAV01000005">
    <property type="protein sequence ID" value="KAF1752276.1"/>
    <property type="molecule type" value="Genomic_DNA"/>
</dbReference>
<proteinExistence type="predicted"/>
<gene>
    <name evidence="2" type="ORF">GCK72_018830</name>
</gene>
<dbReference type="KEGG" id="crq:GCK72_018830"/>
<keyword evidence="1" id="KW-0732">Signal</keyword>
<organism evidence="2 3">
    <name type="scientific">Caenorhabditis remanei</name>
    <name type="common">Caenorhabditis vulgaris</name>
    <dbReference type="NCBI Taxonomy" id="31234"/>
    <lineage>
        <taxon>Eukaryota</taxon>
        <taxon>Metazoa</taxon>
        <taxon>Ecdysozoa</taxon>
        <taxon>Nematoda</taxon>
        <taxon>Chromadorea</taxon>
        <taxon>Rhabditida</taxon>
        <taxon>Rhabditina</taxon>
        <taxon>Rhabditomorpha</taxon>
        <taxon>Rhabditoidea</taxon>
        <taxon>Rhabditidae</taxon>
        <taxon>Peloderinae</taxon>
        <taxon>Caenorhabditis</taxon>
    </lineage>
</organism>
<comment type="caution">
    <text evidence="2">The sequence shown here is derived from an EMBL/GenBank/DDBJ whole genome shotgun (WGS) entry which is preliminary data.</text>
</comment>
<evidence type="ECO:0000313" key="2">
    <source>
        <dbReference type="EMBL" id="KAF1752276.1"/>
    </source>
</evidence>
<dbReference type="Proteomes" id="UP000483820">
    <property type="component" value="Chromosome V"/>
</dbReference>
<protein>
    <submittedName>
        <fullName evidence="2">Uncharacterized protein</fullName>
    </submittedName>
</protein>
<dbReference type="AlphaFoldDB" id="A0A6A5GBN8"/>
<feature type="chain" id="PRO_5025567762" evidence="1">
    <location>
        <begin position="22"/>
        <end position="203"/>
    </location>
</feature>
<feature type="signal peptide" evidence="1">
    <location>
        <begin position="1"/>
        <end position="21"/>
    </location>
</feature>
<name>A0A6A5GBN8_CAERE</name>
<accession>A0A6A5GBN8</accession>